<keyword evidence="3 8" id="KW-0378">Hydrolase</keyword>
<dbReference type="EMBL" id="KZ819603">
    <property type="protein sequence ID" value="PWN34962.1"/>
    <property type="molecule type" value="Genomic_DNA"/>
</dbReference>
<keyword evidence="8" id="KW-0539">Nucleus</keyword>
<evidence type="ECO:0000256" key="2">
    <source>
        <dbReference type="ARBA" id="ARBA00022763"/>
    </source>
</evidence>
<keyword evidence="5 8" id="KW-0456">Lyase</keyword>
<sequence length="468" mass="51184">MTARTSSRSISSSAASTSKRTLANAQSEEASTSSVTSSTSAADEVNGPATAIRSKRTRYVPPAIGAEEAPVAVKVEQEESVIEPGPATPVRYSLRRRINGNGIANGATETESGEIKPLFKMEEGEEELGGSISTPKKKTAKVKKEPADPFAVSPRKTSVKPIKLDLEEHEIKPAPKRWKEQLEVLTKQRKRIIAPVDTLGCEENGRDEKRKDLREMMESPEESAKRARFTTLVSLMLSSQTKDPVTAEAVHNLQRNLPNGLCLDSILNATQDQISSNISKVGFWRRKTGYIQSAAKILRDDFEGDVPKTIDELCSLPGVGPKMGFLALQSAWNINVGIGVDVHVHRVSNRLKWVKSNDPEGTRLQLQSWLPKELHRTINKTLVGFGQVICQPVGPRCDLCALGAAKLCPSYRKVDPKSIASRVKVELLPEEEEVAAETNVDPTAAVKLEGPEGGGTLLIKEEDERLDW</sequence>
<dbReference type="InterPro" id="IPR030841">
    <property type="entry name" value="NTH1"/>
</dbReference>
<organism evidence="11 12">
    <name type="scientific">Meira miltonrushii</name>
    <dbReference type="NCBI Taxonomy" id="1280837"/>
    <lineage>
        <taxon>Eukaryota</taxon>
        <taxon>Fungi</taxon>
        <taxon>Dikarya</taxon>
        <taxon>Basidiomycota</taxon>
        <taxon>Ustilaginomycotina</taxon>
        <taxon>Exobasidiomycetes</taxon>
        <taxon>Exobasidiales</taxon>
        <taxon>Brachybasidiaceae</taxon>
        <taxon>Meira</taxon>
    </lineage>
</organism>
<evidence type="ECO:0000256" key="9">
    <source>
        <dbReference type="SAM" id="MobiDB-lite"/>
    </source>
</evidence>
<dbReference type="InParanoid" id="A0A316VBM0"/>
<dbReference type="AlphaFoldDB" id="A0A316VBM0"/>
<dbReference type="HAMAP" id="MF_03183">
    <property type="entry name" value="Endonuclease_III_Nth"/>
    <property type="match status" value="1"/>
</dbReference>
<dbReference type="Proteomes" id="UP000245771">
    <property type="component" value="Unassembled WGS sequence"/>
</dbReference>
<dbReference type="PROSITE" id="PS01155">
    <property type="entry name" value="ENDONUCLEASE_III_2"/>
    <property type="match status" value="1"/>
</dbReference>
<dbReference type="SUPFAM" id="SSF48150">
    <property type="entry name" value="DNA-glycosylase"/>
    <property type="match status" value="1"/>
</dbReference>
<feature type="compositionally biased region" description="Low complexity" evidence="9">
    <location>
        <begin position="1"/>
        <end position="45"/>
    </location>
</feature>
<feature type="region of interest" description="Disordered" evidence="9">
    <location>
        <begin position="123"/>
        <end position="155"/>
    </location>
</feature>
<dbReference type="InterPro" id="IPR004036">
    <property type="entry name" value="Endonuclease-III-like_CS2"/>
</dbReference>
<dbReference type="InterPro" id="IPR003265">
    <property type="entry name" value="HhH-GPD_domain"/>
</dbReference>
<dbReference type="EC" id="4.2.99.18" evidence="8"/>
<dbReference type="Gene3D" id="1.10.1670.10">
    <property type="entry name" value="Helix-hairpin-Helix base-excision DNA repair enzymes (C-terminal)"/>
    <property type="match status" value="1"/>
</dbReference>
<gene>
    <name evidence="8" type="primary">NTH1</name>
    <name evidence="11" type="ORF">FA14DRAFT_160338</name>
</gene>
<dbReference type="FunFam" id="1.10.340.30:FF:000001">
    <property type="entry name" value="Endonuclease III"/>
    <property type="match status" value="1"/>
</dbReference>
<dbReference type="OrthoDB" id="2099276at2759"/>
<dbReference type="Pfam" id="PF00633">
    <property type="entry name" value="HHH"/>
    <property type="match status" value="1"/>
</dbReference>
<keyword evidence="2 8" id="KW-0227">DNA damage</keyword>
<dbReference type="PANTHER" id="PTHR43286:SF1">
    <property type="entry name" value="ENDONUCLEASE III-LIKE PROTEIN 1"/>
    <property type="match status" value="1"/>
</dbReference>
<dbReference type="SMART" id="SM00478">
    <property type="entry name" value="ENDO3c"/>
    <property type="match status" value="1"/>
</dbReference>
<dbReference type="GO" id="GO:0005739">
    <property type="term" value="C:mitochondrion"/>
    <property type="evidence" value="ECO:0007669"/>
    <property type="project" value="UniProtKB-SubCell"/>
</dbReference>
<dbReference type="InterPro" id="IPR023170">
    <property type="entry name" value="HhH_base_excis_C"/>
</dbReference>
<dbReference type="InterPro" id="IPR000445">
    <property type="entry name" value="HhH_motif"/>
</dbReference>
<dbReference type="GO" id="GO:0005634">
    <property type="term" value="C:nucleus"/>
    <property type="evidence" value="ECO:0007669"/>
    <property type="project" value="UniProtKB-SubCell"/>
</dbReference>
<dbReference type="InterPro" id="IPR011257">
    <property type="entry name" value="DNA_glycosylase"/>
</dbReference>
<dbReference type="FunCoup" id="A0A316VBM0">
    <property type="interactions" value="201"/>
</dbReference>
<dbReference type="CDD" id="cd00056">
    <property type="entry name" value="ENDO3c"/>
    <property type="match status" value="1"/>
</dbReference>
<evidence type="ECO:0000256" key="3">
    <source>
        <dbReference type="ARBA" id="ARBA00022801"/>
    </source>
</evidence>
<dbReference type="GO" id="GO:0003677">
    <property type="term" value="F:DNA binding"/>
    <property type="evidence" value="ECO:0007669"/>
    <property type="project" value="UniProtKB-UniRule"/>
</dbReference>
<feature type="compositionally biased region" description="Basic and acidic residues" evidence="9">
    <location>
        <begin position="459"/>
        <end position="468"/>
    </location>
</feature>
<evidence type="ECO:0000313" key="11">
    <source>
        <dbReference type="EMBL" id="PWN34962.1"/>
    </source>
</evidence>
<feature type="region of interest" description="Disordered" evidence="9">
    <location>
        <begin position="1"/>
        <end position="59"/>
    </location>
</feature>
<comment type="similarity">
    <text evidence="1 8">Belongs to the Nth/MutY family.</text>
</comment>
<comment type="catalytic activity">
    <reaction evidence="7 8">
        <text>2'-deoxyribonucleotide-(2'-deoxyribose 5'-phosphate)-2'-deoxyribonucleotide-DNA = a 3'-end 2'-deoxyribonucleotide-(2,3-dehydro-2,3-deoxyribose 5'-phosphate)-DNA + a 5'-end 5'-phospho-2'-deoxyribonucleoside-DNA + H(+)</text>
        <dbReference type="Rhea" id="RHEA:66592"/>
        <dbReference type="Rhea" id="RHEA-COMP:13180"/>
        <dbReference type="Rhea" id="RHEA-COMP:16897"/>
        <dbReference type="Rhea" id="RHEA-COMP:17067"/>
        <dbReference type="ChEBI" id="CHEBI:15378"/>
        <dbReference type="ChEBI" id="CHEBI:136412"/>
        <dbReference type="ChEBI" id="CHEBI:157695"/>
        <dbReference type="ChEBI" id="CHEBI:167181"/>
        <dbReference type="EC" id="4.2.99.18"/>
    </reaction>
</comment>
<dbReference type="PANTHER" id="PTHR43286">
    <property type="entry name" value="ENDONUCLEASE III-LIKE PROTEIN 1"/>
    <property type="match status" value="1"/>
</dbReference>
<dbReference type="Gene3D" id="1.10.340.30">
    <property type="entry name" value="Hypothetical protein, domain 2"/>
    <property type="match status" value="1"/>
</dbReference>
<evidence type="ECO:0000256" key="8">
    <source>
        <dbReference type="HAMAP-Rule" id="MF_03183"/>
    </source>
</evidence>
<evidence type="ECO:0000259" key="10">
    <source>
        <dbReference type="SMART" id="SM00478"/>
    </source>
</evidence>
<reference evidence="11 12" key="1">
    <citation type="journal article" date="2018" name="Mol. Biol. Evol.">
        <title>Broad Genomic Sampling Reveals a Smut Pathogenic Ancestry of the Fungal Clade Ustilaginomycotina.</title>
        <authorList>
            <person name="Kijpornyongpan T."/>
            <person name="Mondo S.J."/>
            <person name="Barry K."/>
            <person name="Sandor L."/>
            <person name="Lee J."/>
            <person name="Lipzen A."/>
            <person name="Pangilinan J."/>
            <person name="LaButti K."/>
            <person name="Hainaut M."/>
            <person name="Henrissat B."/>
            <person name="Grigoriev I.V."/>
            <person name="Spatafora J.W."/>
            <person name="Aime M.C."/>
        </authorList>
    </citation>
    <scope>NUCLEOTIDE SEQUENCE [LARGE SCALE GENOMIC DNA]</scope>
    <source>
        <strain evidence="11 12">MCA 3882</strain>
    </source>
</reference>
<dbReference type="GO" id="GO:0006285">
    <property type="term" value="P:base-excision repair, AP site formation"/>
    <property type="evidence" value="ECO:0007669"/>
    <property type="project" value="UniProtKB-UniRule"/>
</dbReference>
<dbReference type="Pfam" id="PF00730">
    <property type="entry name" value="HhH-GPD"/>
    <property type="match status" value="1"/>
</dbReference>
<feature type="domain" description="HhH-GPD" evidence="10">
    <location>
        <begin position="237"/>
        <end position="388"/>
    </location>
</feature>
<feature type="region of interest" description="Disordered" evidence="9">
    <location>
        <begin position="449"/>
        <end position="468"/>
    </location>
</feature>
<accession>A0A316VBM0</accession>
<proteinExistence type="inferred from homology"/>
<name>A0A316VBM0_9BASI</name>
<evidence type="ECO:0000256" key="1">
    <source>
        <dbReference type="ARBA" id="ARBA00008343"/>
    </source>
</evidence>
<keyword evidence="6 8" id="KW-0326">Glycosidase</keyword>
<dbReference type="STRING" id="1280837.A0A316VBM0"/>
<keyword evidence="4 8" id="KW-0234">DNA repair</keyword>
<evidence type="ECO:0000256" key="4">
    <source>
        <dbReference type="ARBA" id="ARBA00023204"/>
    </source>
</evidence>
<dbReference type="EC" id="3.2.2.-" evidence="8"/>
<comment type="caution">
    <text evidence="8">Lacks conserved residue(s) required for the propagation of feature annotation.</text>
</comment>
<evidence type="ECO:0000256" key="6">
    <source>
        <dbReference type="ARBA" id="ARBA00023295"/>
    </source>
</evidence>
<dbReference type="GO" id="GO:0006289">
    <property type="term" value="P:nucleotide-excision repair"/>
    <property type="evidence" value="ECO:0007669"/>
    <property type="project" value="TreeGrafter"/>
</dbReference>
<evidence type="ECO:0000256" key="7">
    <source>
        <dbReference type="ARBA" id="ARBA00044632"/>
    </source>
</evidence>
<evidence type="ECO:0000256" key="5">
    <source>
        <dbReference type="ARBA" id="ARBA00023239"/>
    </source>
</evidence>
<dbReference type="GO" id="GO:0140078">
    <property type="term" value="F:class I DNA-(apurinic or apyrimidinic site) endonuclease activity"/>
    <property type="evidence" value="ECO:0007669"/>
    <property type="project" value="UniProtKB-EC"/>
</dbReference>
<comment type="function">
    <text evidence="8">Bifunctional DNA N-glycosylase with associated apurinic/apyrimidinic (AP) lyase function that catalyzes the first step in base excision repair (BER), the primary repair pathway for the repair of oxidative DNA damage. The DNA N-glycosylase activity releases the damaged DNA base from DNA by cleaving the N-glycosidic bond, leaving an AP site. The AP lyase activity cleaves the phosphodiester bond 3' to the AP site by a beta-elimination. Primarily recognizes and repairs oxidative base damage of pyrimidines.</text>
</comment>
<protein>
    <recommendedName>
        <fullName evidence="8">Endonuclease III homolog</fullName>
        <ecNumber evidence="8">3.2.2.-</ecNumber>
        <ecNumber evidence="8">4.2.99.18</ecNumber>
    </recommendedName>
    <alternativeName>
        <fullName evidence="8">Bifunctional DNA N-glycosylase/DNA-(apurinic or apyrimidinic site) lyase</fullName>
        <shortName evidence="8">DNA glycosylase/AP lyase</shortName>
    </alternativeName>
</protein>
<evidence type="ECO:0000313" key="12">
    <source>
        <dbReference type="Proteomes" id="UP000245771"/>
    </source>
</evidence>
<dbReference type="GO" id="GO:0000703">
    <property type="term" value="F:oxidized pyrimidine nucleobase lesion DNA N-glycosylase activity"/>
    <property type="evidence" value="ECO:0007669"/>
    <property type="project" value="UniProtKB-UniRule"/>
</dbReference>
<comment type="subcellular location">
    <subcellularLocation>
        <location evidence="8">Nucleus</location>
    </subcellularLocation>
    <subcellularLocation>
        <location evidence="8">Mitochondrion</location>
    </subcellularLocation>
</comment>
<keyword evidence="12" id="KW-1185">Reference proteome</keyword>
<keyword evidence="8" id="KW-0496">Mitochondrion</keyword>